<feature type="compositionally biased region" description="Low complexity" evidence="4">
    <location>
        <begin position="539"/>
        <end position="564"/>
    </location>
</feature>
<evidence type="ECO:0000256" key="2">
    <source>
        <dbReference type="ARBA" id="ARBA00023242"/>
    </source>
</evidence>
<dbReference type="AlphaFoldDB" id="A0AAW0DQZ3"/>
<organism evidence="6 7">
    <name type="scientific">Favolaschia claudopus</name>
    <dbReference type="NCBI Taxonomy" id="2862362"/>
    <lineage>
        <taxon>Eukaryota</taxon>
        <taxon>Fungi</taxon>
        <taxon>Dikarya</taxon>
        <taxon>Basidiomycota</taxon>
        <taxon>Agaricomycotina</taxon>
        <taxon>Agaricomycetes</taxon>
        <taxon>Agaricomycetidae</taxon>
        <taxon>Agaricales</taxon>
        <taxon>Marasmiineae</taxon>
        <taxon>Mycenaceae</taxon>
        <taxon>Favolaschia</taxon>
    </lineage>
</organism>
<evidence type="ECO:0000256" key="4">
    <source>
        <dbReference type="SAM" id="MobiDB-lite"/>
    </source>
</evidence>
<reference evidence="6 7" key="1">
    <citation type="journal article" date="2024" name="J Genomics">
        <title>Draft genome sequencing and assembly of Favolaschia claudopus CIRM-BRFM 2984 isolated from oak limbs.</title>
        <authorList>
            <person name="Navarro D."/>
            <person name="Drula E."/>
            <person name="Chaduli D."/>
            <person name="Cazenave R."/>
            <person name="Ahrendt S."/>
            <person name="Wang J."/>
            <person name="Lipzen A."/>
            <person name="Daum C."/>
            <person name="Barry K."/>
            <person name="Grigoriev I.V."/>
            <person name="Favel A."/>
            <person name="Rosso M.N."/>
            <person name="Martin F."/>
        </authorList>
    </citation>
    <scope>NUCLEOTIDE SEQUENCE [LARGE SCALE GENOMIC DNA]</scope>
    <source>
        <strain evidence="6 7">CIRM-BRFM 2984</strain>
    </source>
</reference>
<dbReference type="Proteomes" id="UP001362999">
    <property type="component" value="Unassembled WGS sequence"/>
</dbReference>
<evidence type="ECO:0000256" key="3">
    <source>
        <dbReference type="SAM" id="Coils"/>
    </source>
</evidence>
<gene>
    <name evidence="6" type="ORF">R3P38DRAFT_2852154</name>
</gene>
<feature type="region of interest" description="Disordered" evidence="4">
    <location>
        <begin position="625"/>
        <end position="645"/>
    </location>
</feature>
<feature type="compositionally biased region" description="Low complexity" evidence="4">
    <location>
        <begin position="411"/>
        <end position="432"/>
    </location>
</feature>
<sequence>MSNPNSTNANQPPCQIRVFSLNSTTQIVYDEFQAEGPPSESVGAVGDIYLDTKAPALWGRCSDKWTLWRAGAQPVVHPFHSTHVLWARPNNSQVSWFLKSAKPRLIGSAKEILEGIVASKKRTASKTFKRKAGDETTGPDNVKKPRVSAPSSTRSNQESELPGLSSSPAGPSQPSTADAKQSQVSPQSPDLAAAALLNKPALSSVLAALAKKSETQSTFADRATTASFNAPSAQSISAPLPRLDLTKAPKSSPSPSTASSSKKNKKPVTPSSSKPTLAPKPTEPGPSKPASTTSPSSKRPAPKAPDDAVPRKRQCVEPSPSDIDIEAQMAPVKKELTHLKAGGLSSHEKKRLLRLVGGHIDQVLEEREDDDERDKWRSEVWNYAARFWPQAKTTGQKLEKGYAGLLDGAAQSSMSSVSTASPALSTASTSTKAKSDTGRTSISITKDSPAIVAASSLKDSPLVSTPTESTAKPKLSLEIPAITGVKPSQTIAPAADSVSAPPVVQRVSASPAERSPTIGTSKAPLSSRKSRKSSDTPQASLPSLSQTAPASATTATDKASSISSVETPIPFPVPPRTASTSPLEQTIIENVPGDVDPPTPSTPQPDSTAVDELLTRLRNNTQLLNSRGLLSSDSPLPPSTTTPLVSPVIPDSAAIAALRRSYARHAQANEGRSGNKEWLAETAASVLLVNALTVKNDALAGENDELRVENERLMKLLAGRGECVVSADEPGPGVSPTVKKLVEASVLEPVEEDEPIPRAPSPLPERETEGVVVLPSPMDEVEDSSLPLVQDVPEVQMEEEVVDPPATEEPLPEVEEVTSNADVSPLAAHSKEEQTELPDEIVAEPLVLPNLTNSSREIGAELMVGLEAEFERKELPVTQDKQPSQSVVKPEPSEAAVSTRNELPEIIDLTLDSDDEEEGGSASKPPAVSAPIASPPTPSTTTMASQTCSPLDPPPPKLPERTPTPERRDDCPLNDGVVRPPSPSRPSYTPEVQGDIPAQDRVRTCSPLDAAPPELPQCPPTPERRDHVPLDDNLPLVQPSTPGHFRIADSGFDYTDAELVNVVQQYGAAHSENRNTWGSILAHLQLLHRSSSSPDKDNMPVNMWDSIVEDLRKYYLRYFPSSSTTLRAQSPVWEPSGFTEEPTEELVDVHECRNKALLATKVKVEECIDMDTEIKRKHLAEVFDNTQLQLSLLCVLCHGDRSAYEVPIETPTEQLWTHVELQHGNYLEKLLESTAGMDLKQLEEFYEGLGD</sequence>
<feature type="compositionally biased region" description="Low complexity" evidence="4">
    <location>
        <begin position="158"/>
        <end position="175"/>
    </location>
</feature>
<feature type="region of interest" description="Disordered" evidence="4">
    <location>
        <begin position="411"/>
        <end position="582"/>
    </location>
</feature>
<feature type="region of interest" description="Disordered" evidence="4">
    <location>
        <begin position="225"/>
        <end position="329"/>
    </location>
</feature>
<feature type="region of interest" description="Disordered" evidence="4">
    <location>
        <begin position="749"/>
        <end position="841"/>
    </location>
</feature>
<proteinExistence type="predicted"/>
<comment type="subcellular location">
    <subcellularLocation>
        <location evidence="1">Nucleus</location>
    </subcellularLocation>
</comment>
<protein>
    <recommendedName>
        <fullName evidence="5">Chromodomain-helicase-DNA-binding protein 1-like C-terminal domain-containing protein</fullName>
    </recommendedName>
</protein>
<feature type="compositionally biased region" description="Low complexity" evidence="4">
    <location>
        <begin position="246"/>
        <end position="261"/>
    </location>
</feature>
<dbReference type="EMBL" id="JAWWNJ010000006">
    <property type="protein sequence ID" value="KAK7053788.1"/>
    <property type="molecule type" value="Genomic_DNA"/>
</dbReference>
<evidence type="ECO:0000256" key="1">
    <source>
        <dbReference type="ARBA" id="ARBA00004123"/>
    </source>
</evidence>
<dbReference type="Pfam" id="PF13907">
    <property type="entry name" value="CHD1-like_C"/>
    <property type="match status" value="1"/>
</dbReference>
<feature type="compositionally biased region" description="Low complexity" evidence="4">
    <location>
        <begin position="492"/>
        <end position="504"/>
    </location>
</feature>
<feature type="compositionally biased region" description="Basic and acidic residues" evidence="4">
    <location>
        <begin position="958"/>
        <end position="971"/>
    </location>
</feature>
<evidence type="ECO:0000313" key="6">
    <source>
        <dbReference type="EMBL" id="KAK7053788.1"/>
    </source>
</evidence>
<feature type="domain" description="Chromodomain-helicase-DNA-binding protein 1-like C-terminal" evidence="5">
    <location>
        <begin position="306"/>
        <end position="405"/>
    </location>
</feature>
<evidence type="ECO:0000313" key="7">
    <source>
        <dbReference type="Proteomes" id="UP001362999"/>
    </source>
</evidence>
<feature type="coiled-coil region" evidence="3">
    <location>
        <begin position="689"/>
        <end position="716"/>
    </location>
</feature>
<dbReference type="SMART" id="SM01176">
    <property type="entry name" value="DUF4208"/>
    <property type="match status" value="1"/>
</dbReference>
<feature type="compositionally biased region" description="Low complexity" evidence="4">
    <location>
        <begin position="288"/>
        <end position="299"/>
    </location>
</feature>
<accession>A0AAW0DQZ3</accession>
<keyword evidence="7" id="KW-1185">Reference proteome</keyword>
<feature type="compositionally biased region" description="Polar residues" evidence="4">
    <location>
        <begin position="176"/>
        <end position="188"/>
    </location>
</feature>
<dbReference type="InterPro" id="IPR025260">
    <property type="entry name" value="CHD1-like_C"/>
</dbReference>
<dbReference type="GO" id="GO:0005634">
    <property type="term" value="C:nucleus"/>
    <property type="evidence" value="ECO:0007669"/>
    <property type="project" value="UniProtKB-SubCell"/>
</dbReference>
<keyword evidence="3" id="KW-0175">Coiled coil</keyword>
<feature type="region of interest" description="Disordered" evidence="4">
    <location>
        <begin position="589"/>
        <end position="608"/>
    </location>
</feature>
<feature type="compositionally biased region" description="Polar residues" evidence="4">
    <location>
        <begin position="225"/>
        <end position="237"/>
    </location>
</feature>
<feature type="region of interest" description="Disordered" evidence="4">
    <location>
        <begin position="874"/>
        <end position="998"/>
    </location>
</feature>
<keyword evidence="2" id="KW-0539">Nucleus</keyword>
<feature type="region of interest" description="Disordered" evidence="4">
    <location>
        <begin position="124"/>
        <end position="188"/>
    </location>
</feature>
<evidence type="ECO:0000259" key="5">
    <source>
        <dbReference type="SMART" id="SM01176"/>
    </source>
</evidence>
<comment type="caution">
    <text evidence="6">The sequence shown here is derived from an EMBL/GenBank/DDBJ whole genome shotgun (WGS) entry which is preliminary data.</text>
</comment>
<name>A0AAW0DQZ3_9AGAR</name>
<feature type="compositionally biased region" description="Low complexity" evidence="4">
    <location>
        <begin position="625"/>
        <end position="634"/>
    </location>
</feature>
<feature type="compositionally biased region" description="Low complexity" evidence="4">
    <location>
        <begin position="921"/>
        <end position="932"/>
    </location>
</feature>